<proteinExistence type="predicted"/>
<dbReference type="EMBL" id="MN740005">
    <property type="protein sequence ID" value="QHT83025.1"/>
    <property type="molecule type" value="Genomic_DNA"/>
</dbReference>
<organism evidence="1">
    <name type="scientific">viral metagenome</name>
    <dbReference type="NCBI Taxonomy" id="1070528"/>
    <lineage>
        <taxon>unclassified sequences</taxon>
        <taxon>metagenomes</taxon>
        <taxon>organismal metagenomes</taxon>
    </lineage>
</organism>
<protein>
    <submittedName>
        <fullName evidence="1">Uncharacterized protein</fullName>
    </submittedName>
</protein>
<evidence type="ECO:0000313" key="1">
    <source>
        <dbReference type="EMBL" id="QHT83025.1"/>
    </source>
</evidence>
<accession>A0A6C0HSB9</accession>
<name>A0A6C0HSB9_9ZZZZ</name>
<dbReference type="AlphaFoldDB" id="A0A6C0HSB9"/>
<sequence length="84" mass="10381">MNKKQVRFNTKKYIYIIPYLTEYITQNELWWSQNEKEEAKKSAFEEINRLRSIHTTINLRDALRLLYQPNNITYNKNNFEECFQ</sequence>
<reference evidence="1" key="1">
    <citation type="journal article" date="2020" name="Nature">
        <title>Giant virus diversity and host interactions through global metagenomics.</title>
        <authorList>
            <person name="Schulz F."/>
            <person name="Roux S."/>
            <person name="Paez-Espino D."/>
            <person name="Jungbluth S."/>
            <person name="Walsh D.A."/>
            <person name="Denef V.J."/>
            <person name="McMahon K.D."/>
            <person name="Konstantinidis K.T."/>
            <person name="Eloe-Fadrosh E.A."/>
            <person name="Kyrpides N.C."/>
            <person name="Woyke T."/>
        </authorList>
    </citation>
    <scope>NUCLEOTIDE SEQUENCE</scope>
    <source>
        <strain evidence="1">GVMAG-M-3300023184-165</strain>
    </source>
</reference>